<dbReference type="Proteomes" id="UP000032841">
    <property type="component" value="Chromosome"/>
</dbReference>
<feature type="domain" description="Integrase catalytic" evidence="2">
    <location>
        <begin position="3"/>
        <end position="57"/>
    </location>
</feature>
<accession>W6QY81</accession>
<dbReference type="KEGG" id="ppse:BN5_3224"/>
<dbReference type="InterPro" id="IPR001584">
    <property type="entry name" value="Integrase_cat-core"/>
</dbReference>
<feature type="region of interest" description="Disordered" evidence="1">
    <location>
        <begin position="81"/>
        <end position="117"/>
    </location>
</feature>
<proteinExistence type="predicted"/>
<organism evidence="3 4">
    <name type="scientific">Ectopseudomonas oleovorans (strain CECT 5344)</name>
    <name type="common">Pseudomonas pseudoalcaligenes</name>
    <dbReference type="NCBI Taxonomy" id="1182590"/>
    <lineage>
        <taxon>Bacteria</taxon>
        <taxon>Pseudomonadati</taxon>
        <taxon>Pseudomonadota</taxon>
        <taxon>Gammaproteobacteria</taxon>
        <taxon>Pseudomonadales</taxon>
        <taxon>Pseudomonadaceae</taxon>
        <taxon>Ectopseudomonas</taxon>
    </lineage>
</organism>
<dbReference type="eggNOG" id="COG2801">
    <property type="taxonomic scope" value="Bacteria"/>
</dbReference>
<dbReference type="Pfam" id="PF13683">
    <property type="entry name" value="rve_3"/>
    <property type="match status" value="1"/>
</dbReference>
<dbReference type="HOGENOM" id="CLU_093676_1_1_6"/>
<gene>
    <name evidence="3" type="ORF">BN5_3224</name>
</gene>
<dbReference type="InterPro" id="IPR012337">
    <property type="entry name" value="RNaseH-like_sf"/>
</dbReference>
<evidence type="ECO:0000313" key="3">
    <source>
        <dbReference type="EMBL" id="CDM41780.1"/>
    </source>
</evidence>
<evidence type="ECO:0000259" key="2">
    <source>
        <dbReference type="Pfam" id="PF13683"/>
    </source>
</evidence>
<reference evidence="3 4" key="1">
    <citation type="submission" date="2013-11" db="EMBL/GenBank/DDBJ databases">
        <title>Complete genome sequence of the cyanide-degrading bacterium Pseudomonas pseudoalcaligenes CECT 5344.</title>
        <authorList>
            <person name="Wibberg D."/>
            <person name="Puehler A."/>
            <person name="Schlueter A."/>
        </authorList>
    </citation>
    <scope>NUCLEOTIDE SEQUENCE [LARGE SCALE GENOMIC DNA]</scope>
    <source>
        <strain evidence="4">CECT 5344</strain>
    </source>
</reference>
<dbReference type="GO" id="GO:0015074">
    <property type="term" value="P:DNA integration"/>
    <property type="evidence" value="ECO:0007669"/>
    <property type="project" value="InterPro"/>
</dbReference>
<protein>
    <submittedName>
        <fullName evidence="3">Integrase catalytic subunit</fullName>
    </submittedName>
</protein>
<name>W6QY81_ECTO5</name>
<dbReference type="AlphaFoldDB" id="W6QY81"/>
<dbReference type="EMBL" id="HG916826">
    <property type="protein sequence ID" value="CDM41780.1"/>
    <property type="molecule type" value="Genomic_DNA"/>
</dbReference>
<evidence type="ECO:0000313" key="4">
    <source>
        <dbReference type="Proteomes" id="UP000032841"/>
    </source>
</evidence>
<sequence length="117" mass="14011">MSDDNPYSESLFRTLKYCPQWPKQGFADLEAARCWVRDFIRWYNHEHRHSRIGFVTPAERHRGEDHRALAHRHALYQEARQRMPERWSGTTRNWTPVGAVTLNPEREQEQQPQKKAA</sequence>
<evidence type="ECO:0000256" key="1">
    <source>
        <dbReference type="SAM" id="MobiDB-lite"/>
    </source>
</evidence>
<dbReference type="SUPFAM" id="SSF53098">
    <property type="entry name" value="Ribonuclease H-like"/>
    <property type="match status" value="1"/>
</dbReference>